<reference evidence="2" key="1">
    <citation type="journal article" date="2014" name="Int. J. Syst. Evol. Microbiol.">
        <title>Complete genome sequence of Corynebacterium casei LMG S-19264T (=DSM 44701T), isolated from a smear-ripened cheese.</title>
        <authorList>
            <consortium name="US DOE Joint Genome Institute (JGI-PGF)"/>
            <person name="Walter F."/>
            <person name="Albersmeier A."/>
            <person name="Kalinowski J."/>
            <person name="Ruckert C."/>
        </authorList>
    </citation>
    <scope>NUCLEOTIDE SEQUENCE</scope>
    <source>
        <strain evidence="2">CGMCC 4.7272</strain>
    </source>
</reference>
<keyword evidence="1" id="KW-1133">Transmembrane helix</keyword>
<feature type="transmembrane region" description="Helical" evidence="1">
    <location>
        <begin position="96"/>
        <end position="118"/>
    </location>
</feature>
<protein>
    <submittedName>
        <fullName evidence="2">Uncharacterized protein</fullName>
    </submittedName>
</protein>
<feature type="transmembrane region" description="Helical" evidence="1">
    <location>
        <begin position="70"/>
        <end position="90"/>
    </location>
</feature>
<organism evidence="2 3">
    <name type="scientific">Streptomyces lacrimifluminis</name>
    <dbReference type="NCBI Taxonomy" id="1500077"/>
    <lineage>
        <taxon>Bacteria</taxon>
        <taxon>Bacillati</taxon>
        <taxon>Actinomycetota</taxon>
        <taxon>Actinomycetes</taxon>
        <taxon>Kitasatosporales</taxon>
        <taxon>Streptomycetaceae</taxon>
        <taxon>Streptomyces</taxon>
    </lineage>
</organism>
<evidence type="ECO:0000256" key="1">
    <source>
        <dbReference type="SAM" id="Phobius"/>
    </source>
</evidence>
<comment type="caution">
    <text evidence="2">The sequence shown here is derived from an EMBL/GenBank/DDBJ whole genome shotgun (WGS) entry which is preliminary data.</text>
</comment>
<accession>A0A917PB13</accession>
<name>A0A917PB13_9ACTN</name>
<feature type="transmembrane region" description="Helical" evidence="1">
    <location>
        <begin position="38"/>
        <end position="58"/>
    </location>
</feature>
<dbReference type="EMBL" id="BMMU01000053">
    <property type="protein sequence ID" value="GGJ69344.1"/>
    <property type="molecule type" value="Genomic_DNA"/>
</dbReference>
<keyword evidence="1" id="KW-0472">Membrane</keyword>
<reference evidence="2" key="2">
    <citation type="submission" date="2020-09" db="EMBL/GenBank/DDBJ databases">
        <authorList>
            <person name="Sun Q."/>
            <person name="Zhou Y."/>
        </authorList>
    </citation>
    <scope>NUCLEOTIDE SEQUENCE</scope>
    <source>
        <strain evidence="2">CGMCC 4.7272</strain>
    </source>
</reference>
<keyword evidence="3" id="KW-1185">Reference proteome</keyword>
<gene>
    <name evidence="2" type="ORF">GCM10012282_77890</name>
</gene>
<evidence type="ECO:0000313" key="3">
    <source>
        <dbReference type="Proteomes" id="UP000625682"/>
    </source>
</evidence>
<dbReference type="Proteomes" id="UP000625682">
    <property type="component" value="Unassembled WGS sequence"/>
</dbReference>
<proteinExistence type="predicted"/>
<keyword evidence="1" id="KW-0812">Transmembrane</keyword>
<evidence type="ECO:0000313" key="2">
    <source>
        <dbReference type="EMBL" id="GGJ69344.1"/>
    </source>
</evidence>
<dbReference type="AlphaFoldDB" id="A0A917PB13"/>
<sequence length="140" mass="14861">MLIVVGVPVYLAWLVRVGYLTGQRLPAGDVARWVPPILLPPAAVLFCVMAGTTWWMSAVARTPSPLREPWIAATLVFTAVTSVFCGVAAFDDPDVSAGLLSVVITGLGMAGLFLIPAARSRQLPDIVRRRSADSSDDPTA</sequence>